<dbReference type="Pfam" id="PF12088">
    <property type="entry name" value="DUF3565"/>
    <property type="match status" value="1"/>
</dbReference>
<proteinExistence type="predicted"/>
<evidence type="ECO:0000313" key="1">
    <source>
        <dbReference type="EMBL" id="WMC11937.1"/>
    </source>
</evidence>
<gene>
    <name evidence="1" type="ORF">PU634_06095</name>
</gene>
<keyword evidence="2" id="KW-1185">Reference proteome</keyword>
<reference evidence="1 2" key="1">
    <citation type="submission" date="2023-02" db="EMBL/GenBank/DDBJ databases">
        <title>Complete genome sequence of a novel bacterium Oceanimonas sp. NTOU-MSR1 isolated from marine coast sediment.</title>
        <authorList>
            <person name="Yang H.-T."/>
            <person name="Chen Y.-L."/>
            <person name="Ho Y.-N."/>
        </authorList>
    </citation>
    <scope>NUCLEOTIDE SEQUENCE [LARGE SCALE GENOMIC DNA]</scope>
    <source>
        <strain evidence="1 2">NTOU-MSR1</strain>
    </source>
</reference>
<dbReference type="InterPro" id="IPR021948">
    <property type="entry name" value="DUF3565"/>
</dbReference>
<sequence>MQQAMVGFQQDEQGDWVARLACGMCVTSRPL</sequence>
<accession>A0AA50KRV6</accession>
<dbReference type="KEGG" id="ope:PU634_06095"/>
<dbReference type="EMBL" id="CP118224">
    <property type="protein sequence ID" value="WMC11937.1"/>
    <property type="molecule type" value="Genomic_DNA"/>
</dbReference>
<organism evidence="1 2">
    <name type="scientific">Oceanimonas pelagia</name>
    <dbReference type="NCBI Taxonomy" id="3028314"/>
    <lineage>
        <taxon>Bacteria</taxon>
        <taxon>Pseudomonadati</taxon>
        <taxon>Pseudomonadota</taxon>
        <taxon>Gammaproteobacteria</taxon>
        <taxon>Aeromonadales</taxon>
        <taxon>Aeromonadaceae</taxon>
        <taxon>Oceanimonas</taxon>
    </lineage>
</organism>
<dbReference type="Proteomes" id="UP001223802">
    <property type="component" value="Chromosome"/>
</dbReference>
<name>A0AA50KRV6_9GAMM</name>
<dbReference type="AlphaFoldDB" id="A0AA50KRV6"/>
<evidence type="ECO:0000313" key="2">
    <source>
        <dbReference type="Proteomes" id="UP001223802"/>
    </source>
</evidence>
<dbReference type="RefSeq" id="WP_306763174.1">
    <property type="nucleotide sequence ID" value="NZ_CP118224.1"/>
</dbReference>
<protein>
    <submittedName>
        <fullName evidence="1">DUF3565 domain-containing protein</fullName>
    </submittedName>
</protein>